<dbReference type="EMBL" id="PDWZ02000013">
    <property type="protein sequence ID" value="KAB2100526.1"/>
    <property type="molecule type" value="Genomic_DNA"/>
</dbReference>
<gene>
    <name evidence="1" type="ORF">AG0111_0g11223</name>
</gene>
<evidence type="ECO:0000313" key="2">
    <source>
        <dbReference type="Proteomes" id="UP000293547"/>
    </source>
</evidence>
<name>A0ACB6F7V9_9PLEO</name>
<organism evidence="1 2">
    <name type="scientific">Alternaria gaisen</name>
    <dbReference type="NCBI Taxonomy" id="167740"/>
    <lineage>
        <taxon>Eukaryota</taxon>
        <taxon>Fungi</taxon>
        <taxon>Dikarya</taxon>
        <taxon>Ascomycota</taxon>
        <taxon>Pezizomycotina</taxon>
        <taxon>Dothideomycetes</taxon>
        <taxon>Pleosporomycetidae</taxon>
        <taxon>Pleosporales</taxon>
        <taxon>Pleosporineae</taxon>
        <taxon>Pleosporaceae</taxon>
        <taxon>Alternaria</taxon>
        <taxon>Alternaria sect. Alternaria</taxon>
    </lineage>
</organism>
<protein>
    <submittedName>
        <fullName evidence="1">Uncharacterized protein</fullName>
    </submittedName>
</protein>
<sequence length="94" mass="10505">MRSAVVFGQIKQSHSTSLRPKDLSYYGAKHQLIISAASSAQRPGATTDHDFYVNKTPFPLTRTSLRTRTPAVMSRRPERSSKQGCGTKMRHSLK</sequence>
<accession>A0ACB6F7V9</accession>
<comment type="caution">
    <text evidence="1">The sequence shown here is derived from an EMBL/GenBank/DDBJ whole genome shotgun (WGS) entry which is preliminary data.</text>
</comment>
<evidence type="ECO:0000313" key="1">
    <source>
        <dbReference type="EMBL" id="KAB2100526.1"/>
    </source>
</evidence>
<reference evidence="1 2" key="1">
    <citation type="journal article" date="2019" name="bioRxiv">
        <title>Genomics, evolutionary history and diagnostics of the Alternaria alternata species group including apple and Asian pear pathotypes.</title>
        <authorList>
            <person name="Armitage A.D."/>
            <person name="Cockerton H.M."/>
            <person name="Sreenivasaprasad S."/>
            <person name="Woodhall J.W."/>
            <person name="Lane C.R."/>
            <person name="Harrison R.J."/>
            <person name="Clarkson J.P."/>
        </authorList>
    </citation>
    <scope>NUCLEOTIDE SEQUENCE [LARGE SCALE GENOMIC DNA]</scope>
    <source>
        <strain evidence="1 2">FERA 650</strain>
    </source>
</reference>
<dbReference type="Proteomes" id="UP000293547">
    <property type="component" value="Unassembled WGS sequence"/>
</dbReference>
<proteinExistence type="predicted"/>
<keyword evidence="2" id="KW-1185">Reference proteome</keyword>